<dbReference type="EMBL" id="JARJCW010000004">
    <property type="protein sequence ID" value="KAJ7225305.1"/>
    <property type="molecule type" value="Genomic_DNA"/>
</dbReference>
<feature type="region of interest" description="Disordered" evidence="1">
    <location>
        <begin position="211"/>
        <end position="233"/>
    </location>
</feature>
<keyword evidence="3" id="KW-1185">Reference proteome</keyword>
<organism evidence="2 3">
    <name type="scientific">Mycena pura</name>
    <dbReference type="NCBI Taxonomy" id="153505"/>
    <lineage>
        <taxon>Eukaryota</taxon>
        <taxon>Fungi</taxon>
        <taxon>Dikarya</taxon>
        <taxon>Basidiomycota</taxon>
        <taxon>Agaricomycotina</taxon>
        <taxon>Agaricomycetes</taxon>
        <taxon>Agaricomycetidae</taxon>
        <taxon>Agaricales</taxon>
        <taxon>Marasmiineae</taxon>
        <taxon>Mycenaceae</taxon>
        <taxon>Mycena</taxon>
    </lineage>
</organism>
<dbReference type="AlphaFoldDB" id="A0AAD6YNV2"/>
<reference evidence="2" key="1">
    <citation type="submission" date="2023-03" db="EMBL/GenBank/DDBJ databases">
        <title>Massive genome expansion in bonnet fungi (Mycena s.s.) driven by repeated elements and novel gene families across ecological guilds.</title>
        <authorList>
            <consortium name="Lawrence Berkeley National Laboratory"/>
            <person name="Harder C.B."/>
            <person name="Miyauchi S."/>
            <person name="Viragh M."/>
            <person name="Kuo A."/>
            <person name="Thoen E."/>
            <person name="Andreopoulos B."/>
            <person name="Lu D."/>
            <person name="Skrede I."/>
            <person name="Drula E."/>
            <person name="Henrissat B."/>
            <person name="Morin E."/>
            <person name="Kohler A."/>
            <person name="Barry K."/>
            <person name="LaButti K."/>
            <person name="Morin E."/>
            <person name="Salamov A."/>
            <person name="Lipzen A."/>
            <person name="Mereny Z."/>
            <person name="Hegedus B."/>
            <person name="Baldrian P."/>
            <person name="Stursova M."/>
            <person name="Weitz H."/>
            <person name="Taylor A."/>
            <person name="Grigoriev I.V."/>
            <person name="Nagy L.G."/>
            <person name="Martin F."/>
            <person name="Kauserud H."/>
        </authorList>
    </citation>
    <scope>NUCLEOTIDE SEQUENCE</scope>
    <source>
        <strain evidence="2">9144</strain>
    </source>
</reference>
<comment type="caution">
    <text evidence="2">The sequence shown here is derived from an EMBL/GenBank/DDBJ whole genome shotgun (WGS) entry which is preliminary data.</text>
</comment>
<gene>
    <name evidence="2" type="ORF">GGX14DRAFT_386224</name>
</gene>
<evidence type="ECO:0000313" key="3">
    <source>
        <dbReference type="Proteomes" id="UP001219525"/>
    </source>
</evidence>
<feature type="compositionally biased region" description="Basic and acidic residues" evidence="1">
    <location>
        <begin position="113"/>
        <end position="130"/>
    </location>
</feature>
<feature type="compositionally biased region" description="Low complexity" evidence="1">
    <location>
        <begin position="214"/>
        <end position="230"/>
    </location>
</feature>
<feature type="compositionally biased region" description="Basic and acidic residues" evidence="1">
    <location>
        <begin position="143"/>
        <end position="152"/>
    </location>
</feature>
<evidence type="ECO:0000256" key="1">
    <source>
        <dbReference type="SAM" id="MobiDB-lite"/>
    </source>
</evidence>
<proteinExistence type="predicted"/>
<feature type="region of interest" description="Disordered" evidence="1">
    <location>
        <begin position="68"/>
        <end position="152"/>
    </location>
</feature>
<sequence>MINKVIVAAQGVVGRQHGESPGSWQHGAWPDVVYGSTLVGMAQMPALVWRKRRQRECPLGGLVPGGDVGGTLEAGRGRVVRRGGERGAGRPARSHSSHSLSAATSVGMSCTAGEKRAGGGERRAARREASVETGVRGGGRVAGRTDNRGRAAAFRAREDAEVSMGGGGGARAGMLIGRLRRTEGTYVGSSCADRRTTGGARMVAADRIADSQRAAGDAGNDGSGDSSSSARVTKLRAGRRVARWRHRASPVDVGRCRVSPVSHSIARRRARGVAAAALHGGAPRRRRAAAHGSQDDSAWCWRCANGAGGGARGVAGQRWRWASWTVQRQTETSHMSRD</sequence>
<protein>
    <submittedName>
        <fullName evidence="2">Uncharacterized protein</fullName>
    </submittedName>
</protein>
<name>A0AAD6YNV2_9AGAR</name>
<accession>A0AAD6YNV2</accession>
<dbReference type="Proteomes" id="UP001219525">
    <property type="component" value="Unassembled WGS sequence"/>
</dbReference>
<evidence type="ECO:0000313" key="2">
    <source>
        <dbReference type="EMBL" id="KAJ7225305.1"/>
    </source>
</evidence>